<dbReference type="SUPFAM" id="SSF161098">
    <property type="entry name" value="MetI-like"/>
    <property type="match status" value="1"/>
</dbReference>
<feature type="domain" description="ABC transmembrane type-1" evidence="6">
    <location>
        <begin position="9"/>
        <end position="205"/>
    </location>
</feature>
<evidence type="ECO:0000313" key="7">
    <source>
        <dbReference type="EMBL" id="ERT69148.1"/>
    </source>
</evidence>
<keyword evidence="4 5" id="KW-0472">Membrane</keyword>
<evidence type="ECO:0000256" key="5">
    <source>
        <dbReference type="SAM" id="Phobius"/>
    </source>
</evidence>
<evidence type="ECO:0000259" key="6">
    <source>
        <dbReference type="PROSITE" id="PS50928"/>
    </source>
</evidence>
<dbReference type="Gene3D" id="1.10.3720.10">
    <property type="entry name" value="MetI-like"/>
    <property type="match status" value="1"/>
</dbReference>
<feature type="transmembrane region" description="Helical" evidence="5">
    <location>
        <begin position="184"/>
        <end position="205"/>
    </location>
</feature>
<dbReference type="Proteomes" id="UP000017081">
    <property type="component" value="Unassembled WGS sequence"/>
</dbReference>
<dbReference type="eggNOG" id="COG4662">
    <property type="taxonomic scope" value="Bacteria"/>
</dbReference>
<comment type="caution">
    <text evidence="7">The sequence shown here is derived from an EMBL/GenBank/DDBJ whole genome shotgun (WGS) entry which is preliminary data.</text>
</comment>
<evidence type="ECO:0000256" key="3">
    <source>
        <dbReference type="ARBA" id="ARBA00022989"/>
    </source>
</evidence>
<evidence type="ECO:0000256" key="1">
    <source>
        <dbReference type="ARBA" id="ARBA00004141"/>
    </source>
</evidence>
<organism evidence="7 8">
    <name type="scientific">Cetobacterium somerae ATCC BAA-474</name>
    <dbReference type="NCBI Taxonomy" id="1319815"/>
    <lineage>
        <taxon>Bacteria</taxon>
        <taxon>Fusobacteriati</taxon>
        <taxon>Fusobacteriota</taxon>
        <taxon>Fusobacteriia</taxon>
        <taxon>Fusobacteriales</taxon>
        <taxon>Fusobacteriaceae</taxon>
        <taxon>Cetobacterium</taxon>
    </lineage>
</organism>
<comment type="subcellular location">
    <subcellularLocation>
        <location evidence="1">Membrane</location>
        <topology evidence="1">Multi-pass membrane protein</topology>
    </subcellularLocation>
</comment>
<dbReference type="RefSeq" id="WP_023050501.1">
    <property type="nucleotide sequence ID" value="NZ_CP173062.2"/>
</dbReference>
<dbReference type="InterPro" id="IPR049783">
    <property type="entry name" value="ABC_perm_TupB-like"/>
</dbReference>
<feature type="transmembrane region" description="Helical" evidence="5">
    <location>
        <begin position="48"/>
        <end position="68"/>
    </location>
</feature>
<feature type="transmembrane region" description="Helical" evidence="5">
    <location>
        <begin position="6"/>
        <end position="36"/>
    </location>
</feature>
<dbReference type="InterPro" id="IPR000515">
    <property type="entry name" value="MetI-like"/>
</dbReference>
<dbReference type="EMBL" id="AXZF01000034">
    <property type="protein sequence ID" value="ERT69148.1"/>
    <property type="molecule type" value="Genomic_DNA"/>
</dbReference>
<evidence type="ECO:0000256" key="4">
    <source>
        <dbReference type="ARBA" id="ARBA00023136"/>
    </source>
</evidence>
<feature type="transmembrane region" description="Helical" evidence="5">
    <location>
        <begin position="139"/>
        <end position="164"/>
    </location>
</feature>
<keyword evidence="3 5" id="KW-1133">Transmembrane helix</keyword>
<keyword evidence="2 5" id="KW-0812">Transmembrane</keyword>
<dbReference type="PATRIC" id="fig|1319815.3.peg.918"/>
<reference evidence="7 8" key="1">
    <citation type="submission" date="2013-08" db="EMBL/GenBank/DDBJ databases">
        <authorList>
            <person name="Weinstock G."/>
            <person name="Sodergren E."/>
            <person name="Wylie T."/>
            <person name="Fulton L."/>
            <person name="Fulton R."/>
            <person name="Fronick C."/>
            <person name="O'Laughlin M."/>
            <person name="Godfrey J."/>
            <person name="Miner T."/>
            <person name="Herter B."/>
            <person name="Appelbaum E."/>
            <person name="Cordes M."/>
            <person name="Lek S."/>
            <person name="Wollam A."/>
            <person name="Pepin K.H."/>
            <person name="Palsikar V.B."/>
            <person name="Mitreva M."/>
            <person name="Wilson R.K."/>
        </authorList>
    </citation>
    <scope>NUCLEOTIDE SEQUENCE [LARGE SCALE GENOMIC DNA]</scope>
    <source>
        <strain evidence="7 8">ATCC BAA-474</strain>
    </source>
</reference>
<dbReference type="AlphaFoldDB" id="U7VEE9"/>
<dbReference type="GO" id="GO:0055085">
    <property type="term" value="P:transmembrane transport"/>
    <property type="evidence" value="ECO:0007669"/>
    <property type="project" value="InterPro"/>
</dbReference>
<gene>
    <name evidence="7" type="ORF">HMPREF0202_00956</name>
</gene>
<dbReference type="HOGENOM" id="CLU_016047_14_2_0"/>
<evidence type="ECO:0000256" key="2">
    <source>
        <dbReference type="ARBA" id="ARBA00022692"/>
    </source>
</evidence>
<keyword evidence="8" id="KW-1185">Reference proteome</keyword>
<dbReference type="NCBIfam" id="NF038017">
    <property type="entry name" value="ABC_perm1"/>
    <property type="match status" value="1"/>
</dbReference>
<accession>U7VEE9</accession>
<dbReference type="PROSITE" id="PS50928">
    <property type="entry name" value="ABC_TM1"/>
    <property type="match status" value="1"/>
</dbReference>
<dbReference type="InterPro" id="IPR035906">
    <property type="entry name" value="MetI-like_sf"/>
</dbReference>
<sequence>MDKEIIEIVLLSLFVTGVASILSSIVGFFISLGLFFRKDKIFKKILEFFRALTGVPTIIFGLVVLLMLSRRGILGPLNLLFTPTAIIIAQFLLLLPLVITLCSELLEDDGSRILTTCKILHIPSNKLNRVFFRELKTRFLGIFLVAFARGISEVGSVMLVGGNIKGHTRVMTTYIALSTSMGNYNTSLVIALILFSISFLLNFLIKWVK</sequence>
<dbReference type="STRING" id="1319815.HMPREF0202_00956"/>
<name>U7VEE9_9FUSO</name>
<dbReference type="GO" id="GO:0016020">
    <property type="term" value="C:membrane"/>
    <property type="evidence" value="ECO:0007669"/>
    <property type="project" value="UniProtKB-SubCell"/>
</dbReference>
<dbReference type="CDD" id="cd06261">
    <property type="entry name" value="TM_PBP2"/>
    <property type="match status" value="1"/>
</dbReference>
<dbReference type="PANTHER" id="PTHR43632:SF1">
    <property type="entry name" value="PERMEASE COMPONENT OF TUNGSTATE ABC TRANSPORTER"/>
    <property type="match status" value="1"/>
</dbReference>
<evidence type="ECO:0000313" key="8">
    <source>
        <dbReference type="Proteomes" id="UP000017081"/>
    </source>
</evidence>
<feature type="transmembrane region" description="Helical" evidence="5">
    <location>
        <begin position="80"/>
        <end position="102"/>
    </location>
</feature>
<protein>
    <recommendedName>
        <fullName evidence="6">ABC transmembrane type-1 domain-containing protein</fullName>
    </recommendedName>
</protein>
<proteinExistence type="predicted"/>
<dbReference type="PANTHER" id="PTHR43632">
    <property type="entry name" value="PERMEASE COMPONENT OF TUNGSTATE ABC TRANSPORTER"/>
    <property type="match status" value="1"/>
</dbReference>